<evidence type="ECO:0000313" key="1">
    <source>
        <dbReference type="EMBL" id="PON29718.1"/>
    </source>
</evidence>
<organism evidence="1 2">
    <name type="scientific">Trichoderma gamsii</name>
    <dbReference type="NCBI Taxonomy" id="398673"/>
    <lineage>
        <taxon>Eukaryota</taxon>
        <taxon>Fungi</taxon>
        <taxon>Dikarya</taxon>
        <taxon>Ascomycota</taxon>
        <taxon>Pezizomycotina</taxon>
        <taxon>Sordariomycetes</taxon>
        <taxon>Hypocreomycetidae</taxon>
        <taxon>Hypocreales</taxon>
        <taxon>Hypocreaceae</taxon>
        <taxon>Trichoderma</taxon>
    </lineage>
</organism>
<name>A0A2P4ZZN5_9HYPO</name>
<proteinExistence type="predicted"/>
<gene>
    <name evidence="1" type="ORF">TGAM01_v201084</name>
</gene>
<evidence type="ECO:0000313" key="2">
    <source>
        <dbReference type="Proteomes" id="UP000054821"/>
    </source>
</evidence>
<dbReference type="GeneID" id="29986851"/>
<sequence>MANNQNLFFYAPTWDYPPDGPIKLGNVITSVKKPERPLHCVPPTDSDVFSTKKTNVKHTRDEAQNENFSILVKFFNILGLDVQVSVGRQTSDQRIFSFKVIETKQFVPTLPYVQACVENDNVRRFLEMSRYRKPVFIITGLKIVFGDEASMMTSHFVRNSPVVQIDSTIPQIGPIKLSGSNTESGTAAKTVTEWESSDNFLFAFRVSKVLVGKATGQVISEEDYRRGAMFGDNAELREIQGPPLSILKVEHPDAEGEGYYTEELTEGDDVVTCALQRHDNSGA</sequence>
<protein>
    <submittedName>
        <fullName evidence="1">Uncharacterized protein</fullName>
    </submittedName>
</protein>
<reference evidence="1 2" key="1">
    <citation type="journal article" date="2016" name="Genome Announc.">
        <title>Draft Whole-Genome Sequence of Trichoderma gamsii T6085, a Promising Biocontrol Agent of Fusarium Head Blight on Wheat.</title>
        <authorList>
            <person name="Baroncelli R."/>
            <person name="Zapparata A."/>
            <person name="Piaggeschi G."/>
            <person name="Sarrocco S."/>
            <person name="Vannacci G."/>
        </authorList>
    </citation>
    <scope>NUCLEOTIDE SEQUENCE [LARGE SCALE GENOMIC DNA]</scope>
    <source>
        <strain evidence="1 2">T6085</strain>
    </source>
</reference>
<dbReference type="RefSeq" id="XP_024406502.1">
    <property type="nucleotide sequence ID" value="XM_024548686.1"/>
</dbReference>
<dbReference type="Proteomes" id="UP000054821">
    <property type="component" value="Unassembled WGS sequence"/>
</dbReference>
<accession>A0A2P4ZZN5</accession>
<dbReference type="AlphaFoldDB" id="A0A2P4ZZN5"/>
<keyword evidence="2" id="KW-1185">Reference proteome</keyword>
<dbReference type="EMBL" id="JPDN02000003">
    <property type="protein sequence ID" value="PON29718.1"/>
    <property type="molecule type" value="Genomic_DNA"/>
</dbReference>
<comment type="caution">
    <text evidence="1">The sequence shown here is derived from an EMBL/GenBank/DDBJ whole genome shotgun (WGS) entry which is preliminary data.</text>
</comment>
<dbReference type="STRING" id="398673.A0A2P4ZZN5"/>